<dbReference type="InterPro" id="IPR036179">
    <property type="entry name" value="Ig-like_dom_sf"/>
</dbReference>
<dbReference type="InterPro" id="IPR013783">
    <property type="entry name" value="Ig-like_fold"/>
</dbReference>
<dbReference type="HOGENOM" id="CLU_779151_0_0_1"/>
<proteinExistence type="predicted"/>
<feature type="region of interest" description="Disordered" evidence="6">
    <location>
        <begin position="318"/>
        <end position="341"/>
    </location>
</feature>
<feature type="compositionally biased region" description="Low complexity" evidence="6">
    <location>
        <begin position="318"/>
        <end position="333"/>
    </location>
</feature>
<comment type="subcellular location">
    <subcellularLocation>
        <location evidence="1">Membrane</location>
        <topology evidence="1">Single-pass type I membrane protein</topology>
    </subcellularLocation>
</comment>
<reference evidence="9 10" key="1">
    <citation type="journal article" date="2007" name="Science">
        <title>Sea anemone genome reveals ancestral eumetazoan gene repertoire and genomic organization.</title>
        <authorList>
            <person name="Putnam N.H."/>
            <person name="Srivastava M."/>
            <person name="Hellsten U."/>
            <person name="Dirks B."/>
            <person name="Chapman J."/>
            <person name="Salamov A."/>
            <person name="Terry A."/>
            <person name="Shapiro H."/>
            <person name="Lindquist E."/>
            <person name="Kapitonov V.V."/>
            <person name="Jurka J."/>
            <person name="Genikhovich G."/>
            <person name="Grigoriev I.V."/>
            <person name="Lucas S.M."/>
            <person name="Steele R.E."/>
            <person name="Finnerty J.R."/>
            <person name="Technau U."/>
            <person name="Martindale M.Q."/>
            <person name="Rokhsar D.S."/>
        </authorList>
    </citation>
    <scope>NUCLEOTIDE SEQUENCE [LARGE SCALE GENOMIC DNA]</scope>
    <source>
        <strain evidence="10">CH2 X CH6</strain>
    </source>
</reference>
<feature type="transmembrane region" description="Helical" evidence="7">
    <location>
        <begin position="287"/>
        <end position="307"/>
    </location>
</feature>
<dbReference type="InterPro" id="IPR051275">
    <property type="entry name" value="Cell_adhesion_signaling"/>
</dbReference>
<dbReference type="KEGG" id="nve:5512396"/>
<dbReference type="Gene3D" id="2.60.40.10">
    <property type="entry name" value="Immunoglobulins"/>
    <property type="match status" value="2"/>
</dbReference>
<evidence type="ECO:0000256" key="6">
    <source>
        <dbReference type="SAM" id="MobiDB-lite"/>
    </source>
</evidence>
<protein>
    <recommendedName>
        <fullName evidence="8">Ig-like domain-containing protein</fullName>
    </recommendedName>
</protein>
<dbReference type="PANTHER" id="PTHR11640">
    <property type="entry name" value="NEPHRIN"/>
    <property type="match status" value="1"/>
</dbReference>
<dbReference type="EMBL" id="DS469588">
    <property type="protein sequence ID" value="EDO40676.1"/>
    <property type="molecule type" value="Genomic_DNA"/>
</dbReference>
<dbReference type="Pfam" id="PF13895">
    <property type="entry name" value="Ig_2"/>
    <property type="match status" value="1"/>
</dbReference>
<dbReference type="GO" id="GO:0016020">
    <property type="term" value="C:membrane"/>
    <property type="evidence" value="ECO:0007669"/>
    <property type="project" value="UniProtKB-SubCell"/>
</dbReference>
<keyword evidence="3" id="KW-1015">Disulfide bond</keyword>
<evidence type="ECO:0000256" key="5">
    <source>
        <dbReference type="ARBA" id="ARBA00023319"/>
    </source>
</evidence>
<name>A7S6L5_NEMVE</name>
<keyword evidence="7" id="KW-1133">Transmembrane helix</keyword>
<feature type="domain" description="Ig-like" evidence="8">
    <location>
        <begin position="179"/>
        <end position="264"/>
    </location>
</feature>
<evidence type="ECO:0000256" key="2">
    <source>
        <dbReference type="ARBA" id="ARBA00023136"/>
    </source>
</evidence>
<evidence type="ECO:0000313" key="10">
    <source>
        <dbReference type="Proteomes" id="UP000001593"/>
    </source>
</evidence>
<dbReference type="OMA" id="RVELSHT"/>
<evidence type="ECO:0000256" key="4">
    <source>
        <dbReference type="ARBA" id="ARBA00023180"/>
    </source>
</evidence>
<dbReference type="InterPro" id="IPR003598">
    <property type="entry name" value="Ig_sub2"/>
</dbReference>
<dbReference type="Proteomes" id="UP000001593">
    <property type="component" value="Unassembled WGS sequence"/>
</dbReference>
<dbReference type="OrthoDB" id="6431884at2759"/>
<keyword evidence="7" id="KW-0812">Transmembrane</keyword>
<dbReference type="SMART" id="SM00408">
    <property type="entry name" value="IGc2"/>
    <property type="match status" value="1"/>
</dbReference>
<evidence type="ECO:0000256" key="7">
    <source>
        <dbReference type="SAM" id="Phobius"/>
    </source>
</evidence>
<dbReference type="PROSITE" id="PS50835">
    <property type="entry name" value="IG_LIKE"/>
    <property type="match status" value="1"/>
</dbReference>
<evidence type="ECO:0000259" key="8">
    <source>
        <dbReference type="PROSITE" id="PS50835"/>
    </source>
</evidence>
<dbReference type="SUPFAM" id="SSF48726">
    <property type="entry name" value="Immunoglobulin"/>
    <property type="match status" value="1"/>
</dbReference>
<dbReference type="PANTHER" id="PTHR11640:SF164">
    <property type="entry name" value="MAM DOMAIN-CONTAINING GLYCOSYLPHOSPHATIDYLINOSITOL ANCHOR PROTEIN 1"/>
    <property type="match status" value="1"/>
</dbReference>
<keyword evidence="10" id="KW-1185">Reference proteome</keyword>
<keyword evidence="5" id="KW-0393">Immunoglobulin domain</keyword>
<dbReference type="InterPro" id="IPR003599">
    <property type="entry name" value="Ig_sub"/>
</dbReference>
<evidence type="ECO:0000256" key="1">
    <source>
        <dbReference type="ARBA" id="ARBA00004479"/>
    </source>
</evidence>
<evidence type="ECO:0000313" key="9">
    <source>
        <dbReference type="EMBL" id="EDO40676.1"/>
    </source>
</evidence>
<dbReference type="InterPro" id="IPR007110">
    <property type="entry name" value="Ig-like_dom"/>
</dbReference>
<dbReference type="SMART" id="SM00409">
    <property type="entry name" value="IG"/>
    <property type="match status" value="2"/>
</dbReference>
<evidence type="ECO:0000256" key="3">
    <source>
        <dbReference type="ARBA" id="ARBA00023157"/>
    </source>
</evidence>
<dbReference type="AlphaFoldDB" id="A7S6L5"/>
<organism evidence="9 10">
    <name type="scientific">Nematostella vectensis</name>
    <name type="common">Starlet sea anemone</name>
    <dbReference type="NCBI Taxonomy" id="45351"/>
    <lineage>
        <taxon>Eukaryota</taxon>
        <taxon>Metazoa</taxon>
        <taxon>Cnidaria</taxon>
        <taxon>Anthozoa</taxon>
        <taxon>Hexacorallia</taxon>
        <taxon>Actiniaria</taxon>
        <taxon>Edwardsiidae</taxon>
        <taxon>Nematostella</taxon>
    </lineage>
</organism>
<sequence length="356" mass="39621">MERNPRVESTYLPGNSNTLNHVRTLGIFYAVCVVVCSLPFHARGELQYRADIFAVSPPDEAFVKTGASVTFKWKLPVTQKHFRHLLNVTFGRGTPDQPMEPLITVNFSPKGTNKSVHLVYNVSGRYRGRLRWAGRAGRVAFELRNVTSEDTGRYAMVAAAQTSRVLIVDNVGLVVNYPPRLRNPLSSMKQVRLPEGESVDILCDVKSCPRARVMWSRDGLVLQNQTRRHALSLRRVELSHTGIYECDAANELGSVRNKVLVIVTSCPEPASQPSHAASSTGHSPSTLISMVAPAAVFFVILAAYCFFKCSNRQQQQHPIQKSQSSYRISKSSSTTDEQTANLLGEWSQFTDRGEKI</sequence>
<dbReference type="InParanoid" id="A7S6L5"/>
<keyword evidence="4" id="KW-0325">Glycoprotein</keyword>
<keyword evidence="2 7" id="KW-0472">Membrane</keyword>
<accession>A7S6L5</accession>
<gene>
    <name evidence="9" type="ORF">NEMVEDRAFT_v1g207612</name>
</gene>